<dbReference type="SUPFAM" id="SSF56042">
    <property type="entry name" value="PurM C-terminal domain-like"/>
    <property type="match status" value="1"/>
</dbReference>
<dbReference type="InterPro" id="IPR036676">
    <property type="entry name" value="PurM-like_C_sf"/>
</dbReference>
<dbReference type="EC" id="6.3.3.1" evidence="2"/>
<name>A0A645EJH5_9ZZZZ</name>
<protein>
    <submittedName>
        <fullName evidence="2">Phosphoribosylformylglycinamidine cyclo-ligase</fullName>
        <ecNumber evidence="2">6.3.3.1</ecNumber>
    </submittedName>
</protein>
<accession>A0A645EJH5</accession>
<evidence type="ECO:0000313" key="2">
    <source>
        <dbReference type="EMBL" id="MPN01289.1"/>
    </source>
</evidence>
<evidence type="ECO:0000259" key="1">
    <source>
        <dbReference type="Pfam" id="PF02769"/>
    </source>
</evidence>
<feature type="domain" description="PurM-like C-terminal" evidence="1">
    <location>
        <begin position="1"/>
        <end position="46"/>
    </location>
</feature>
<dbReference type="InterPro" id="IPR010918">
    <property type="entry name" value="PurM-like_C_dom"/>
</dbReference>
<dbReference type="EMBL" id="VSSQ01047308">
    <property type="protein sequence ID" value="MPN01289.1"/>
    <property type="molecule type" value="Genomic_DNA"/>
</dbReference>
<dbReference type="GO" id="GO:0004641">
    <property type="term" value="F:phosphoribosylformylglycinamidine cyclo-ligase activity"/>
    <property type="evidence" value="ECO:0007669"/>
    <property type="project" value="UniProtKB-EC"/>
</dbReference>
<dbReference type="Pfam" id="PF02769">
    <property type="entry name" value="AIRS_C"/>
    <property type="match status" value="1"/>
</dbReference>
<gene>
    <name evidence="2" type="primary">purM_33</name>
    <name evidence="2" type="ORF">SDC9_148496</name>
</gene>
<reference evidence="2" key="1">
    <citation type="submission" date="2019-08" db="EMBL/GenBank/DDBJ databases">
        <authorList>
            <person name="Kucharzyk K."/>
            <person name="Murdoch R.W."/>
            <person name="Higgins S."/>
            <person name="Loffler F."/>
        </authorList>
    </citation>
    <scope>NUCLEOTIDE SEQUENCE</scope>
</reference>
<dbReference type="Gene3D" id="3.90.650.10">
    <property type="entry name" value="PurM-like C-terminal domain"/>
    <property type="match status" value="1"/>
</dbReference>
<sequence length="50" mass="5347">MFNTYNMGVGMTVIASKETADHALEALRANRCAAYPIGEIVAGEEKVSLC</sequence>
<keyword evidence="2" id="KW-0436">Ligase</keyword>
<dbReference type="AlphaFoldDB" id="A0A645EJH5"/>
<comment type="caution">
    <text evidence="2">The sequence shown here is derived from an EMBL/GenBank/DDBJ whole genome shotgun (WGS) entry which is preliminary data.</text>
</comment>
<proteinExistence type="predicted"/>
<organism evidence="2">
    <name type="scientific">bioreactor metagenome</name>
    <dbReference type="NCBI Taxonomy" id="1076179"/>
    <lineage>
        <taxon>unclassified sequences</taxon>
        <taxon>metagenomes</taxon>
        <taxon>ecological metagenomes</taxon>
    </lineage>
</organism>